<reference evidence="5 6" key="1">
    <citation type="submission" date="2019-02" db="EMBL/GenBank/DDBJ databases">
        <title>Kribbella capetownensis sp. nov. and Kribbella speibonae sp. nov., isolated from soil.</title>
        <authorList>
            <person name="Curtis S.M."/>
            <person name="Norton I."/>
            <person name="Everest G.J."/>
            <person name="Meyers P.R."/>
        </authorList>
    </citation>
    <scope>NUCLEOTIDE SEQUENCE [LARGE SCALE GENOMIC DNA]</scope>
    <source>
        <strain evidence="5 6">NRRL B-24813</strain>
    </source>
</reference>
<keyword evidence="3" id="KW-0460">Magnesium</keyword>
<dbReference type="InterPro" id="IPR018110">
    <property type="entry name" value="Mandel_Rmase/mucon_lact_enz_CS"/>
</dbReference>
<feature type="domain" description="Mandelate racemase/muconate lactonizing enzyme C-terminal" evidence="4">
    <location>
        <begin position="148"/>
        <end position="245"/>
    </location>
</feature>
<proteinExistence type="predicted"/>
<dbReference type="InterPro" id="IPR036849">
    <property type="entry name" value="Enolase-like_C_sf"/>
</dbReference>
<comment type="caution">
    <text evidence="5">The sequence shown here is derived from an EMBL/GenBank/DDBJ whole genome shotgun (WGS) entry which is preliminary data.</text>
</comment>
<dbReference type="Gene3D" id="3.20.20.120">
    <property type="entry name" value="Enolase-like C-terminal domain"/>
    <property type="match status" value="1"/>
</dbReference>
<dbReference type="AlphaFoldDB" id="A0A4R0JTC1"/>
<comment type="cofactor">
    <cofactor evidence="1">
        <name>Mg(2+)</name>
        <dbReference type="ChEBI" id="CHEBI:18420"/>
    </cofactor>
</comment>
<dbReference type="SFLD" id="SFLDS00001">
    <property type="entry name" value="Enolase"/>
    <property type="match status" value="1"/>
</dbReference>
<keyword evidence="6" id="KW-1185">Reference proteome</keyword>
<dbReference type="RefSeq" id="WP_131367394.1">
    <property type="nucleotide sequence ID" value="NZ_SJKB01000039.1"/>
</dbReference>
<dbReference type="OrthoDB" id="5241672at2"/>
<dbReference type="Pfam" id="PF13378">
    <property type="entry name" value="MR_MLE_C"/>
    <property type="match status" value="1"/>
</dbReference>
<evidence type="ECO:0000256" key="3">
    <source>
        <dbReference type="ARBA" id="ARBA00022842"/>
    </source>
</evidence>
<dbReference type="SUPFAM" id="SSF51604">
    <property type="entry name" value="Enolase C-terminal domain-like"/>
    <property type="match status" value="1"/>
</dbReference>
<dbReference type="Gene3D" id="3.30.390.10">
    <property type="entry name" value="Enolase-like, N-terminal domain"/>
    <property type="match status" value="1"/>
</dbReference>
<dbReference type="Pfam" id="PF02746">
    <property type="entry name" value="MR_MLE_N"/>
    <property type="match status" value="1"/>
</dbReference>
<evidence type="ECO:0000313" key="5">
    <source>
        <dbReference type="EMBL" id="TCC45385.1"/>
    </source>
</evidence>
<dbReference type="InterPro" id="IPR029065">
    <property type="entry name" value="Enolase_C-like"/>
</dbReference>
<dbReference type="PROSITE" id="PS00909">
    <property type="entry name" value="MR_MLE_2"/>
    <property type="match status" value="1"/>
</dbReference>
<dbReference type="SMART" id="SM00922">
    <property type="entry name" value="MR_MLE"/>
    <property type="match status" value="1"/>
</dbReference>
<dbReference type="CDD" id="cd03316">
    <property type="entry name" value="MR_like"/>
    <property type="match status" value="1"/>
</dbReference>
<dbReference type="Proteomes" id="UP000291144">
    <property type="component" value="Unassembled WGS sequence"/>
</dbReference>
<dbReference type="PANTHER" id="PTHR13794">
    <property type="entry name" value="ENOLASE SUPERFAMILY, MANDELATE RACEMASE"/>
    <property type="match status" value="1"/>
</dbReference>
<dbReference type="PANTHER" id="PTHR13794:SF58">
    <property type="entry name" value="MITOCHONDRIAL ENOLASE SUPERFAMILY MEMBER 1"/>
    <property type="match status" value="1"/>
</dbReference>
<dbReference type="GO" id="GO:0009063">
    <property type="term" value="P:amino acid catabolic process"/>
    <property type="evidence" value="ECO:0007669"/>
    <property type="project" value="InterPro"/>
</dbReference>
<dbReference type="InterPro" id="IPR013342">
    <property type="entry name" value="Mandelate_racemase_C"/>
</dbReference>
<dbReference type="GO" id="GO:0000287">
    <property type="term" value="F:magnesium ion binding"/>
    <property type="evidence" value="ECO:0007669"/>
    <property type="project" value="TreeGrafter"/>
</dbReference>
<evidence type="ECO:0000256" key="2">
    <source>
        <dbReference type="ARBA" id="ARBA00022723"/>
    </source>
</evidence>
<evidence type="ECO:0000313" key="6">
    <source>
        <dbReference type="Proteomes" id="UP000291144"/>
    </source>
</evidence>
<protein>
    <submittedName>
        <fullName evidence="5">Mandelate racemase/muconate lactonizing enzyme family protein</fullName>
    </submittedName>
</protein>
<dbReference type="EMBL" id="SJKB01000039">
    <property type="protein sequence ID" value="TCC45385.1"/>
    <property type="molecule type" value="Genomic_DNA"/>
</dbReference>
<dbReference type="GO" id="GO:0016052">
    <property type="term" value="P:carbohydrate catabolic process"/>
    <property type="evidence" value="ECO:0007669"/>
    <property type="project" value="TreeGrafter"/>
</dbReference>
<sequence length="365" mass="40950">MKIVEVESFVLHAPIPRRVTDAFNQADNWGLPGVRIRTDEGLEGTGYTSTLTHGDFAIKDILDRIYAPLLLGEDPLDTQRHWDRLYWSDAHWVGRLGITHMALAAVDIALWDLKAKHCGLPLWRLAGGHKQGQVRSYNTDGGWLNFEVPRLIDEMSRIVEQGWSGVKMKIGKEDPREDLRRVAAVRDALGPDIDLMIDVNQRWNRTRAVAWAERFAEFDIGWLEEPIDPDDVEGHARIADATSIPIAVGEHVYTRTAFRDLIVRGNIGVVQVDATRVGGITEWLAVADLANSYHVPVIPHHADMMRVHQHLGVAHPGAPMIECIPWLQELFHEPADIRAGVFHVSETPGASTTFTDEAFAQYRVA</sequence>
<evidence type="ECO:0000259" key="4">
    <source>
        <dbReference type="SMART" id="SM00922"/>
    </source>
</evidence>
<dbReference type="SUPFAM" id="SSF54826">
    <property type="entry name" value="Enolase N-terminal domain-like"/>
    <property type="match status" value="1"/>
</dbReference>
<dbReference type="InterPro" id="IPR029017">
    <property type="entry name" value="Enolase-like_N"/>
</dbReference>
<name>A0A4R0JTC1_9ACTN</name>
<evidence type="ECO:0000256" key="1">
    <source>
        <dbReference type="ARBA" id="ARBA00001946"/>
    </source>
</evidence>
<accession>A0A4R0JTC1</accession>
<organism evidence="5 6">
    <name type="scientific">Kribbella pittospori</name>
    <dbReference type="NCBI Taxonomy" id="722689"/>
    <lineage>
        <taxon>Bacteria</taxon>
        <taxon>Bacillati</taxon>
        <taxon>Actinomycetota</taxon>
        <taxon>Actinomycetes</taxon>
        <taxon>Propionibacteriales</taxon>
        <taxon>Kribbellaceae</taxon>
        <taxon>Kribbella</taxon>
    </lineage>
</organism>
<gene>
    <name evidence="5" type="ORF">E0H73_45030</name>
</gene>
<dbReference type="SFLD" id="SFLDG00179">
    <property type="entry name" value="mandelate_racemase"/>
    <property type="match status" value="1"/>
</dbReference>
<dbReference type="InterPro" id="IPR046945">
    <property type="entry name" value="RHMD-like"/>
</dbReference>
<dbReference type="InterPro" id="IPR013341">
    <property type="entry name" value="Mandelate_racemase_N_dom"/>
</dbReference>
<dbReference type="GO" id="GO:0016836">
    <property type="term" value="F:hydro-lyase activity"/>
    <property type="evidence" value="ECO:0007669"/>
    <property type="project" value="TreeGrafter"/>
</dbReference>
<keyword evidence="2" id="KW-0479">Metal-binding</keyword>